<keyword evidence="2" id="KW-0479">Metal-binding</keyword>
<protein>
    <recommendedName>
        <fullName evidence="4">HpcH/HpaI aldolase/citrate lyase domain-containing protein</fullName>
    </recommendedName>
</protein>
<evidence type="ECO:0000313" key="6">
    <source>
        <dbReference type="Proteomes" id="UP000460221"/>
    </source>
</evidence>
<evidence type="ECO:0000259" key="4">
    <source>
        <dbReference type="Pfam" id="PF03328"/>
    </source>
</evidence>
<dbReference type="InterPro" id="IPR040442">
    <property type="entry name" value="Pyrv_kinase-like_dom_sf"/>
</dbReference>
<evidence type="ECO:0000256" key="3">
    <source>
        <dbReference type="ARBA" id="ARBA00023239"/>
    </source>
</evidence>
<dbReference type="Pfam" id="PF03328">
    <property type="entry name" value="HpcH_HpaI"/>
    <property type="match status" value="1"/>
</dbReference>
<keyword evidence="6" id="KW-1185">Reference proteome</keyword>
<dbReference type="InterPro" id="IPR015813">
    <property type="entry name" value="Pyrv/PenolPyrv_kinase-like_dom"/>
</dbReference>
<dbReference type="Gene3D" id="3.20.20.60">
    <property type="entry name" value="Phosphoenolpyruvate-binding domains"/>
    <property type="match status" value="1"/>
</dbReference>
<dbReference type="RefSeq" id="WP_154769065.1">
    <property type="nucleotide sequence ID" value="NZ_WLYK01000005.1"/>
</dbReference>
<dbReference type="AlphaFoldDB" id="A0A7K1FQP7"/>
<keyword evidence="3" id="KW-0456">Lyase</keyword>
<dbReference type="PANTHER" id="PTHR30502">
    <property type="entry name" value="2-KETO-3-DEOXY-L-RHAMNONATE ALDOLASE"/>
    <property type="match status" value="1"/>
</dbReference>
<dbReference type="GO" id="GO:0046872">
    <property type="term" value="F:metal ion binding"/>
    <property type="evidence" value="ECO:0007669"/>
    <property type="project" value="UniProtKB-KW"/>
</dbReference>
<dbReference type="GO" id="GO:0005737">
    <property type="term" value="C:cytoplasm"/>
    <property type="evidence" value="ECO:0007669"/>
    <property type="project" value="TreeGrafter"/>
</dbReference>
<feature type="domain" description="HpcH/HpaI aldolase/citrate lyase" evidence="4">
    <location>
        <begin position="9"/>
        <end position="218"/>
    </location>
</feature>
<dbReference type="SUPFAM" id="SSF51621">
    <property type="entry name" value="Phosphoenolpyruvate/pyruvate domain"/>
    <property type="match status" value="1"/>
</dbReference>
<evidence type="ECO:0000313" key="5">
    <source>
        <dbReference type="EMBL" id="MTD15104.1"/>
    </source>
</evidence>
<organism evidence="5 6">
    <name type="scientific">Nakamurella alba</name>
    <dbReference type="NCBI Taxonomy" id="2665158"/>
    <lineage>
        <taxon>Bacteria</taxon>
        <taxon>Bacillati</taxon>
        <taxon>Actinomycetota</taxon>
        <taxon>Actinomycetes</taxon>
        <taxon>Nakamurellales</taxon>
        <taxon>Nakamurellaceae</taxon>
        <taxon>Nakamurella</taxon>
    </lineage>
</organism>
<comment type="caution">
    <text evidence="5">The sequence shown here is derived from an EMBL/GenBank/DDBJ whole genome shotgun (WGS) entry which is preliminary data.</text>
</comment>
<evidence type="ECO:0000256" key="2">
    <source>
        <dbReference type="ARBA" id="ARBA00022723"/>
    </source>
</evidence>
<evidence type="ECO:0000256" key="1">
    <source>
        <dbReference type="ARBA" id="ARBA00005568"/>
    </source>
</evidence>
<dbReference type="GO" id="GO:0016832">
    <property type="term" value="F:aldehyde-lyase activity"/>
    <property type="evidence" value="ECO:0007669"/>
    <property type="project" value="TreeGrafter"/>
</dbReference>
<gene>
    <name evidence="5" type="ORF">GIS00_14265</name>
</gene>
<dbReference type="Proteomes" id="UP000460221">
    <property type="component" value="Unassembled WGS sequence"/>
</dbReference>
<name>A0A7K1FQP7_9ACTN</name>
<reference evidence="5 6" key="1">
    <citation type="submission" date="2019-11" db="EMBL/GenBank/DDBJ databases">
        <authorList>
            <person name="Jiang L.-Q."/>
        </authorList>
    </citation>
    <scope>NUCLEOTIDE SEQUENCE [LARGE SCALE GENOMIC DNA]</scope>
    <source>
        <strain evidence="5 6">YIM 132087</strain>
    </source>
</reference>
<sequence>MTFQRSEVRVGAWSSLAGGGTAELLASAGPDWLALDAQHGTWTDADILSTIRTVTDLPVWVRVADDSHAGIGRVLDAGAAGVIVPMVDTPAQAAEAAAACRYPPLGGRSWGPMHTLIGRPVPTTTEANAAVRCAVMIETPLALSNVEAIAAVDGVDMIFVGPFDLSIALGTDVDSLVADAADDAPLPRIVAACRAAGIRVGVFAGTSDRAEQLAELGFQDIIAFTDALLLGAAVRGEVARWNGAGAAGSGSSY</sequence>
<dbReference type="InterPro" id="IPR005000">
    <property type="entry name" value="Aldolase/citrate-lyase_domain"/>
</dbReference>
<dbReference type="EMBL" id="WLYK01000005">
    <property type="protein sequence ID" value="MTD15104.1"/>
    <property type="molecule type" value="Genomic_DNA"/>
</dbReference>
<accession>A0A7K1FQP7</accession>
<dbReference type="InterPro" id="IPR050251">
    <property type="entry name" value="HpcH-HpaI_aldolase"/>
</dbReference>
<comment type="similarity">
    <text evidence="1">Belongs to the HpcH/HpaI aldolase family.</text>
</comment>
<proteinExistence type="inferred from homology"/>
<dbReference type="PANTHER" id="PTHR30502:SF0">
    <property type="entry name" value="PHOSPHOENOLPYRUVATE CARBOXYLASE FAMILY PROTEIN"/>
    <property type="match status" value="1"/>
</dbReference>